<comment type="caution">
    <text evidence="1">The sequence shown here is derived from an EMBL/GenBank/DDBJ whole genome shotgun (WGS) entry which is preliminary data.</text>
</comment>
<name>A0ABQ8JKU9_DERPT</name>
<reference evidence="1 2" key="1">
    <citation type="journal article" date="2018" name="J. Allergy Clin. Immunol.">
        <title>High-quality assembly of Dermatophagoides pteronyssinus genome and transcriptome reveals a wide range of novel allergens.</title>
        <authorList>
            <person name="Liu X.Y."/>
            <person name="Yang K.Y."/>
            <person name="Wang M.Q."/>
            <person name="Kwok J.S."/>
            <person name="Zeng X."/>
            <person name="Yang Z."/>
            <person name="Xiao X.J."/>
            <person name="Lau C.P."/>
            <person name="Li Y."/>
            <person name="Huang Z.M."/>
            <person name="Ba J.G."/>
            <person name="Yim A.K."/>
            <person name="Ouyang C.Y."/>
            <person name="Ngai S.M."/>
            <person name="Chan T.F."/>
            <person name="Leung E.L."/>
            <person name="Liu L."/>
            <person name="Liu Z.G."/>
            <person name="Tsui S.K."/>
        </authorList>
    </citation>
    <scope>NUCLEOTIDE SEQUENCE [LARGE SCALE GENOMIC DNA]</scope>
    <source>
        <strain evidence="1">Derp</strain>
    </source>
</reference>
<keyword evidence="2" id="KW-1185">Reference proteome</keyword>
<sequence length="73" mass="8459">MHTNNNNNVKSPLQFKVSKISDLTRMITEVIDFVHILISAKSLIYPHPYLEKRTGVIRYKNHDNSGGEDKNYN</sequence>
<dbReference type="EMBL" id="NJHN03000034">
    <property type="protein sequence ID" value="KAH9423063.1"/>
    <property type="molecule type" value="Genomic_DNA"/>
</dbReference>
<dbReference type="Proteomes" id="UP000887458">
    <property type="component" value="Unassembled WGS sequence"/>
</dbReference>
<evidence type="ECO:0000313" key="2">
    <source>
        <dbReference type="Proteomes" id="UP000887458"/>
    </source>
</evidence>
<evidence type="ECO:0000313" key="1">
    <source>
        <dbReference type="EMBL" id="KAH9423063.1"/>
    </source>
</evidence>
<protein>
    <submittedName>
        <fullName evidence="1">Uncharacterized protein</fullName>
    </submittedName>
</protein>
<reference evidence="1 2" key="2">
    <citation type="journal article" date="2022" name="Mol. Biol. Evol.">
        <title>Comparative Genomics Reveals Insights into the Divergent Evolution of Astigmatic Mites and Household Pest Adaptations.</title>
        <authorList>
            <person name="Xiong Q."/>
            <person name="Wan A.T."/>
            <person name="Liu X."/>
            <person name="Fung C.S."/>
            <person name="Xiao X."/>
            <person name="Malainual N."/>
            <person name="Hou J."/>
            <person name="Wang L."/>
            <person name="Wang M."/>
            <person name="Yang K.Y."/>
            <person name="Cui Y."/>
            <person name="Leung E.L."/>
            <person name="Nong W."/>
            <person name="Shin S.K."/>
            <person name="Au S.W."/>
            <person name="Jeong K.Y."/>
            <person name="Chew F.T."/>
            <person name="Hui J.H."/>
            <person name="Leung T.F."/>
            <person name="Tungtrongchitr A."/>
            <person name="Zhong N."/>
            <person name="Liu Z."/>
            <person name="Tsui S.K."/>
        </authorList>
    </citation>
    <scope>NUCLEOTIDE SEQUENCE [LARGE SCALE GENOMIC DNA]</scope>
    <source>
        <strain evidence="1">Derp</strain>
    </source>
</reference>
<accession>A0ABQ8JKU9</accession>
<gene>
    <name evidence="1" type="ORF">DERP_007655</name>
</gene>
<proteinExistence type="predicted"/>
<organism evidence="1 2">
    <name type="scientific">Dermatophagoides pteronyssinus</name>
    <name type="common">European house dust mite</name>
    <dbReference type="NCBI Taxonomy" id="6956"/>
    <lineage>
        <taxon>Eukaryota</taxon>
        <taxon>Metazoa</taxon>
        <taxon>Ecdysozoa</taxon>
        <taxon>Arthropoda</taxon>
        <taxon>Chelicerata</taxon>
        <taxon>Arachnida</taxon>
        <taxon>Acari</taxon>
        <taxon>Acariformes</taxon>
        <taxon>Sarcoptiformes</taxon>
        <taxon>Astigmata</taxon>
        <taxon>Psoroptidia</taxon>
        <taxon>Analgoidea</taxon>
        <taxon>Pyroglyphidae</taxon>
        <taxon>Dermatophagoidinae</taxon>
        <taxon>Dermatophagoides</taxon>
    </lineage>
</organism>